<dbReference type="PANTHER" id="PTHR11671">
    <property type="entry name" value="V-TYPE ATP SYNTHASE SUBUNIT D"/>
    <property type="match status" value="1"/>
</dbReference>
<comment type="caution">
    <text evidence="6">The sequence shown here is derived from an EMBL/GenBank/DDBJ whole genome shotgun (WGS) entry which is preliminary data.</text>
</comment>
<dbReference type="Proteomes" id="UP001596201">
    <property type="component" value="Unassembled WGS sequence"/>
</dbReference>
<accession>A0ABD5RFF3</accession>
<organism evidence="6 7">
    <name type="scientific">Salinirubrum litoreum</name>
    <dbReference type="NCBI Taxonomy" id="1126234"/>
    <lineage>
        <taxon>Archaea</taxon>
        <taxon>Methanobacteriati</taxon>
        <taxon>Methanobacteriota</taxon>
        <taxon>Stenosarchaea group</taxon>
        <taxon>Halobacteria</taxon>
        <taxon>Halobacteriales</taxon>
        <taxon>Haloferacaceae</taxon>
        <taxon>Salinirubrum</taxon>
    </lineage>
</organism>
<dbReference type="EMBL" id="JBHSKX010000004">
    <property type="protein sequence ID" value="MFC5368728.1"/>
    <property type="molecule type" value="Genomic_DNA"/>
</dbReference>
<keyword evidence="4" id="KW-0375">Hydrogen ion transport</keyword>
<evidence type="ECO:0000256" key="2">
    <source>
        <dbReference type="ARBA" id="ARBA00022448"/>
    </source>
</evidence>
<evidence type="ECO:0000256" key="4">
    <source>
        <dbReference type="HAMAP-Rule" id="MF_00271"/>
    </source>
</evidence>
<keyword evidence="3 4" id="KW-0406">Ion transport</keyword>
<comment type="subcellular location">
    <subcellularLocation>
        <location evidence="4">Cell membrane</location>
        <topology evidence="4">Peripheral membrane protein</topology>
    </subcellularLocation>
</comment>
<reference evidence="6 7" key="1">
    <citation type="journal article" date="2019" name="Int. J. Syst. Evol. Microbiol.">
        <title>The Global Catalogue of Microorganisms (GCM) 10K type strain sequencing project: providing services to taxonomists for standard genome sequencing and annotation.</title>
        <authorList>
            <consortium name="The Broad Institute Genomics Platform"/>
            <consortium name="The Broad Institute Genome Sequencing Center for Infectious Disease"/>
            <person name="Wu L."/>
            <person name="Ma J."/>
        </authorList>
    </citation>
    <scope>NUCLEOTIDE SEQUENCE [LARGE SCALE GENOMIC DNA]</scope>
    <source>
        <strain evidence="6 7">CGMCC 1.12237</strain>
    </source>
</reference>
<protein>
    <recommendedName>
        <fullName evidence="4">A-type ATP synthase subunit D</fullName>
    </recommendedName>
</protein>
<evidence type="ECO:0000256" key="3">
    <source>
        <dbReference type="ARBA" id="ARBA00023065"/>
    </source>
</evidence>
<dbReference type="Gene3D" id="1.10.287.3240">
    <property type="match status" value="1"/>
</dbReference>
<evidence type="ECO:0000256" key="1">
    <source>
        <dbReference type="ARBA" id="ARBA00005850"/>
    </source>
</evidence>
<dbReference type="GO" id="GO:0042777">
    <property type="term" value="P:proton motive force-driven plasma membrane ATP synthesis"/>
    <property type="evidence" value="ECO:0007669"/>
    <property type="project" value="UniProtKB-UniRule"/>
</dbReference>
<comment type="function">
    <text evidence="4">Component of the A-type ATP synthase that produces ATP from ADP in the presence of a proton gradient across the membrane.</text>
</comment>
<gene>
    <name evidence="4" type="primary">atpD</name>
    <name evidence="6" type="ORF">ACFPJ5_17535</name>
</gene>
<feature type="region of interest" description="Disordered" evidence="5">
    <location>
        <begin position="202"/>
        <end position="227"/>
    </location>
</feature>
<keyword evidence="4" id="KW-0472">Membrane</keyword>
<feature type="compositionally biased region" description="Basic and acidic residues" evidence="5">
    <location>
        <begin position="211"/>
        <end position="227"/>
    </location>
</feature>
<evidence type="ECO:0000256" key="5">
    <source>
        <dbReference type="SAM" id="MobiDB-lite"/>
    </source>
</evidence>
<evidence type="ECO:0000313" key="7">
    <source>
        <dbReference type="Proteomes" id="UP001596201"/>
    </source>
</evidence>
<comment type="similarity">
    <text evidence="1 4">Belongs to the V-ATPase D subunit family.</text>
</comment>
<dbReference type="Pfam" id="PF01813">
    <property type="entry name" value="ATP-synt_D"/>
    <property type="match status" value="1"/>
</dbReference>
<dbReference type="GO" id="GO:0005524">
    <property type="term" value="F:ATP binding"/>
    <property type="evidence" value="ECO:0007669"/>
    <property type="project" value="UniProtKB-UniRule"/>
</dbReference>
<dbReference type="AlphaFoldDB" id="A0ABD5RFF3"/>
<dbReference type="GO" id="GO:0046933">
    <property type="term" value="F:proton-transporting ATP synthase activity, rotational mechanism"/>
    <property type="evidence" value="ECO:0007669"/>
    <property type="project" value="UniProtKB-UniRule"/>
</dbReference>
<dbReference type="NCBIfam" id="TIGR00309">
    <property type="entry name" value="V_ATPase_subD"/>
    <property type="match status" value="1"/>
</dbReference>
<dbReference type="RefSeq" id="WP_227231299.1">
    <property type="nucleotide sequence ID" value="NZ_JAJCVJ010000003.1"/>
</dbReference>
<sequence>MTRRRGRVAPTHHELLNLQREIKIATKGVGILRQRRDGLVFVLLDLLDRWRDLQHEMDAAFRSATRLHDRAMEQEGESVLRPLANSRSSHPELLFDETKLLGLPIPMILSDHVTTPVAERGYGLLGTTALDDAVVSAFEMVLELVIRIAEFRLVLSVLLAEIRRLRVRVNYLERYLLPNLDAEREYVQRYLNERDREERYRQFRAKRRKEERREATQRRTDRRPAGT</sequence>
<dbReference type="InterPro" id="IPR002699">
    <property type="entry name" value="V_ATPase_D"/>
</dbReference>
<proteinExistence type="inferred from homology"/>
<dbReference type="GO" id="GO:0005886">
    <property type="term" value="C:plasma membrane"/>
    <property type="evidence" value="ECO:0007669"/>
    <property type="project" value="UniProtKB-SubCell"/>
</dbReference>
<keyword evidence="7" id="KW-1185">Reference proteome</keyword>
<keyword evidence="4" id="KW-0066">ATP synthesis</keyword>
<keyword evidence="2 4" id="KW-0813">Transport</keyword>
<comment type="subunit">
    <text evidence="4">Has multiple subunits with at least A(3), B(3), C, D, E, F, H, I and proteolipid K(x).</text>
</comment>
<evidence type="ECO:0000313" key="6">
    <source>
        <dbReference type="EMBL" id="MFC5368728.1"/>
    </source>
</evidence>
<name>A0ABD5RFF3_9EURY</name>
<keyword evidence="4" id="KW-1003">Cell membrane</keyword>
<dbReference type="HAMAP" id="MF_00271">
    <property type="entry name" value="ATP_synth_D_arch"/>
    <property type="match status" value="1"/>
</dbReference>